<dbReference type="SUPFAM" id="SSF52087">
    <property type="entry name" value="CRAL/TRIO domain"/>
    <property type="match status" value="1"/>
</dbReference>
<organism evidence="3">
    <name type="scientific">Cuerna arida</name>
    <dbReference type="NCBI Taxonomy" id="1464854"/>
    <lineage>
        <taxon>Eukaryota</taxon>
        <taxon>Metazoa</taxon>
        <taxon>Ecdysozoa</taxon>
        <taxon>Arthropoda</taxon>
        <taxon>Hexapoda</taxon>
        <taxon>Insecta</taxon>
        <taxon>Pterygota</taxon>
        <taxon>Neoptera</taxon>
        <taxon>Paraneoptera</taxon>
        <taxon>Hemiptera</taxon>
        <taxon>Auchenorrhyncha</taxon>
        <taxon>Membracoidea</taxon>
        <taxon>Cicadellidae</taxon>
        <taxon>Cicadellinae</taxon>
        <taxon>Proconiini</taxon>
        <taxon>Cuerna</taxon>
    </lineage>
</organism>
<feature type="region of interest" description="Disordered" evidence="1">
    <location>
        <begin position="312"/>
        <end position="335"/>
    </location>
</feature>
<dbReference type="EMBL" id="GECZ01016724">
    <property type="protein sequence ID" value="JAS53045.1"/>
    <property type="molecule type" value="Transcribed_RNA"/>
</dbReference>
<dbReference type="SMART" id="SM00516">
    <property type="entry name" value="SEC14"/>
    <property type="match status" value="1"/>
</dbReference>
<dbReference type="InterPro" id="IPR001251">
    <property type="entry name" value="CRAL-TRIO_dom"/>
</dbReference>
<dbReference type="Pfam" id="PF00650">
    <property type="entry name" value="CRAL_TRIO"/>
    <property type="match status" value="1"/>
</dbReference>
<dbReference type="InterPro" id="IPR036865">
    <property type="entry name" value="CRAL-TRIO_dom_sf"/>
</dbReference>
<feature type="non-terminal residue" evidence="3">
    <location>
        <position position="1"/>
    </location>
</feature>
<dbReference type="GO" id="GO:0016020">
    <property type="term" value="C:membrane"/>
    <property type="evidence" value="ECO:0007669"/>
    <property type="project" value="TreeGrafter"/>
</dbReference>
<dbReference type="PANTHER" id="PTHR10174:SF224">
    <property type="entry name" value="RETINOL-BINDING PROTEIN PINTA"/>
    <property type="match status" value="1"/>
</dbReference>
<dbReference type="Gene3D" id="3.40.525.10">
    <property type="entry name" value="CRAL-TRIO lipid binding domain"/>
    <property type="match status" value="1"/>
</dbReference>
<dbReference type="CDD" id="cd00170">
    <property type="entry name" value="SEC14"/>
    <property type="match status" value="1"/>
</dbReference>
<evidence type="ECO:0000313" key="3">
    <source>
        <dbReference type="EMBL" id="JAS53045.1"/>
    </source>
</evidence>
<protein>
    <recommendedName>
        <fullName evidence="2">CRAL-TRIO domain-containing protein</fullName>
    </recommendedName>
</protein>
<reference evidence="3" key="1">
    <citation type="submission" date="2015-11" db="EMBL/GenBank/DDBJ databases">
        <title>De novo transcriptome assembly of four potential Pierce s Disease insect vectors from Arizona vineyards.</title>
        <authorList>
            <person name="Tassone E.E."/>
        </authorList>
    </citation>
    <scope>NUCLEOTIDE SEQUENCE</scope>
</reference>
<proteinExistence type="predicted"/>
<name>A0A1B6FS58_9HEMI</name>
<dbReference type="AlphaFoldDB" id="A0A1B6FS58"/>
<dbReference type="PROSITE" id="PS50191">
    <property type="entry name" value="CRAL_TRIO"/>
    <property type="match status" value="1"/>
</dbReference>
<accession>A0A1B6FS58</accession>
<evidence type="ECO:0000259" key="2">
    <source>
        <dbReference type="PROSITE" id="PS50191"/>
    </source>
</evidence>
<dbReference type="GO" id="GO:1902936">
    <property type="term" value="F:phosphatidylinositol bisphosphate binding"/>
    <property type="evidence" value="ECO:0007669"/>
    <property type="project" value="TreeGrafter"/>
</dbReference>
<dbReference type="Gene3D" id="1.20.5.1200">
    <property type="entry name" value="Alpha-tocopherol transfer"/>
    <property type="match status" value="1"/>
</dbReference>
<gene>
    <name evidence="3" type="ORF">g.19453</name>
</gene>
<evidence type="ECO:0000256" key="1">
    <source>
        <dbReference type="SAM" id="MobiDB-lite"/>
    </source>
</evidence>
<dbReference type="PANTHER" id="PTHR10174">
    <property type="entry name" value="ALPHA-TOCOPHEROL TRANSFER PROTEIN-RELATED"/>
    <property type="match status" value="1"/>
</dbReference>
<feature type="domain" description="CRAL-TRIO" evidence="2">
    <location>
        <begin position="90"/>
        <end position="282"/>
    </location>
</feature>
<sequence length="335" mass="37947">QNLAGRRSRSAATTATTYLSAAFKMVVMDSGLVLSEDRKASLYKEYMMTLESVQKDIDALKLWILKQPHLPDISQLDLDKWLEGILLLTKNSVERSKQSIDSYFTARTACPSIFYQRNLQDPELKDSFNHVKVALMPGLTEEGHRVLLMKIDSPDPALFNLEAHMKRSSMIVDFYLQHGVDFTGLHVIHDLEHIGLGHISKFSLQLMKVMAVAMKAYPCRIPKITLVNTPYFVDKVLALFRPFMSPKLMARVTSFKDTSQLLNILPAHLVPMDYGGLAPSVDELNGFWRNKMEESADFFALCDSLKTDERKRVGKKNIPESEFGPNGSFRQLSVD</sequence>